<dbReference type="InterPro" id="IPR000719">
    <property type="entry name" value="Prot_kinase_dom"/>
</dbReference>
<protein>
    <recommendedName>
        <fullName evidence="19">Protein kinase domain-containing protein</fullName>
    </recommendedName>
</protein>
<evidence type="ECO:0000256" key="1">
    <source>
        <dbReference type="ARBA" id="ARBA00004167"/>
    </source>
</evidence>
<reference evidence="18" key="2">
    <citation type="journal article" date="2018" name="Plant J.">
        <title>The Sorghum bicolor reference genome: improved assembly, gene annotations, a transcriptome atlas, and signatures of genome organization.</title>
        <authorList>
            <person name="McCormick R.F."/>
            <person name="Truong S.K."/>
            <person name="Sreedasyam A."/>
            <person name="Jenkins J."/>
            <person name="Shu S."/>
            <person name="Sims D."/>
            <person name="Kennedy M."/>
            <person name="Amirebrahimi M."/>
            <person name="Weers B.D."/>
            <person name="McKinley B."/>
            <person name="Mattison A."/>
            <person name="Morishige D.T."/>
            <person name="Grimwood J."/>
            <person name="Schmutz J."/>
            <person name="Mullet J.E."/>
        </authorList>
    </citation>
    <scope>NUCLEOTIDE SEQUENCE [LARGE SCALE GENOMIC DNA]</scope>
    <source>
        <strain evidence="18">cv. BTx623</strain>
    </source>
</reference>
<keyword evidence="7" id="KW-0547">Nucleotide-binding</keyword>
<evidence type="ECO:0000313" key="17">
    <source>
        <dbReference type="EMBL" id="OQU90435.1"/>
    </source>
</evidence>
<evidence type="ECO:0000256" key="12">
    <source>
        <dbReference type="ARBA" id="ARBA00023170"/>
    </source>
</evidence>
<dbReference type="PANTHER" id="PTHR27002:SF884">
    <property type="entry name" value="PROTEIN KINASE DOMAIN-CONTAINING PROTEIN"/>
    <property type="match status" value="1"/>
</dbReference>
<dbReference type="GO" id="GO:0004674">
    <property type="term" value="F:protein serine/threonine kinase activity"/>
    <property type="evidence" value="ECO:0000318"/>
    <property type="project" value="GO_Central"/>
</dbReference>
<keyword evidence="2" id="KW-0723">Serine/threonine-protein kinase</keyword>
<dbReference type="GO" id="GO:0007165">
    <property type="term" value="P:signal transduction"/>
    <property type="evidence" value="ECO:0000318"/>
    <property type="project" value="GO_Central"/>
</dbReference>
<feature type="domain" description="Gnk2-homologous" evidence="16">
    <location>
        <begin position="116"/>
        <end position="226"/>
    </location>
</feature>
<evidence type="ECO:0000256" key="5">
    <source>
        <dbReference type="ARBA" id="ARBA00022729"/>
    </source>
</evidence>
<keyword evidence="3" id="KW-0808">Transferase</keyword>
<keyword evidence="12" id="KW-0675">Receptor</keyword>
<dbReference type="Proteomes" id="UP000000768">
    <property type="component" value="Chromosome 2"/>
</dbReference>
<keyword evidence="11 14" id="KW-0472">Membrane</keyword>
<dbReference type="InterPro" id="IPR001245">
    <property type="entry name" value="Ser-Thr/Tyr_kinase_cat_dom"/>
</dbReference>
<dbReference type="OMA" id="ICYAPTS"/>
<organism evidence="17 18">
    <name type="scientific">Sorghum bicolor</name>
    <name type="common">Sorghum</name>
    <name type="synonym">Sorghum vulgare</name>
    <dbReference type="NCBI Taxonomy" id="4558"/>
    <lineage>
        <taxon>Eukaryota</taxon>
        <taxon>Viridiplantae</taxon>
        <taxon>Streptophyta</taxon>
        <taxon>Embryophyta</taxon>
        <taxon>Tracheophyta</taxon>
        <taxon>Spermatophyta</taxon>
        <taxon>Magnoliopsida</taxon>
        <taxon>Liliopsida</taxon>
        <taxon>Poales</taxon>
        <taxon>Poaceae</taxon>
        <taxon>PACMAD clade</taxon>
        <taxon>Panicoideae</taxon>
        <taxon>Andropogonodae</taxon>
        <taxon>Andropogoneae</taxon>
        <taxon>Sorghinae</taxon>
        <taxon>Sorghum</taxon>
    </lineage>
</organism>
<evidence type="ECO:0000256" key="14">
    <source>
        <dbReference type="SAM" id="Phobius"/>
    </source>
</evidence>
<evidence type="ECO:0000256" key="2">
    <source>
        <dbReference type="ARBA" id="ARBA00022527"/>
    </source>
</evidence>
<dbReference type="CDD" id="cd14066">
    <property type="entry name" value="STKc_IRAK"/>
    <property type="match status" value="1"/>
</dbReference>
<evidence type="ECO:0000259" key="15">
    <source>
        <dbReference type="PROSITE" id="PS50011"/>
    </source>
</evidence>
<keyword evidence="5" id="KW-0732">Signal</keyword>
<dbReference type="InterPro" id="IPR008271">
    <property type="entry name" value="Ser/Thr_kinase_AS"/>
</dbReference>
<keyword evidence="8" id="KW-0418">Kinase</keyword>
<comment type="subcellular location">
    <subcellularLocation>
        <location evidence="1">Membrane</location>
        <topology evidence="1">Single-pass membrane protein</topology>
    </subcellularLocation>
</comment>
<dbReference type="InParanoid" id="A0A1W0W7Y5"/>
<dbReference type="FunFam" id="1.10.510.10:FF:000129">
    <property type="entry name" value="cysteine-rich receptor-like protein kinase 10"/>
    <property type="match status" value="1"/>
</dbReference>
<dbReference type="PANTHER" id="PTHR27002">
    <property type="entry name" value="RECEPTOR-LIKE SERINE/THREONINE-PROTEIN KINASE SD1-8"/>
    <property type="match status" value="1"/>
</dbReference>
<keyword evidence="6" id="KW-0677">Repeat</keyword>
<accession>A0A1W0W7Y5</accession>
<evidence type="ECO:0000256" key="11">
    <source>
        <dbReference type="ARBA" id="ARBA00023136"/>
    </source>
</evidence>
<dbReference type="PROSITE" id="PS00108">
    <property type="entry name" value="PROTEIN_KINASE_ST"/>
    <property type="match status" value="1"/>
</dbReference>
<dbReference type="Gene3D" id="3.30.430.20">
    <property type="entry name" value="Gnk2 domain, C-X8-C-X2-C motif"/>
    <property type="match status" value="2"/>
</dbReference>
<dbReference type="Gene3D" id="1.10.510.10">
    <property type="entry name" value="Transferase(Phosphotransferase) domain 1"/>
    <property type="match status" value="1"/>
</dbReference>
<keyword evidence="13" id="KW-0325">Glycoprotein</keyword>
<keyword evidence="4 14" id="KW-0812">Transmembrane</keyword>
<keyword evidence="9" id="KW-0067">ATP-binding</keyword>
<evidence type="ECO:0000256" key="7">
    <source>
        <dbReference type="ARBA" id="ARBA00022741"/>
    </source>
</evidence>
<dbReference type="FunFam" id="3.30.200.20:FF:000727">
    <property type="entry name" value="Cysteine-rich RLK (RECEPTOR-like protein kinase) 23"/>
    <property type="match status" value="1"/>
</dbReference>
<sequence>MPAAAAAGASNSSDAAYRSNLNALAAILVAGARANGSAVGAAGASPDAAYGLALCRGDFRGDACARGLRDALYSAVNDSEGVFGCGPPRLRDITLFYDRYQLRLSGADFVSGGGGNAPRWAGNNTNFVTPDNAARRFDALVLELVTTIAGVAVGKPSRYATGRSWFEEQRLTLFALVQCTVDMSPERCRECLDGLISAFPATFPSGQHGGRILVPRCTVRYETDNTFFNTADLSVDLHKQKQAKPSKVWLWTTIAVVSLLLLSASFLLHRWIKIRRKREIARLELRRLSIAVKNVINLWRLEEGNSGFSLYDFSQMKGATNGFSIENKLGQGGFGAVYKGVLPDGLEIGVKRLGPCSLQGLLEFKNEIQLIAKLQHRNLVRLLGCCIEGEHEKILVYEYMPNKSLDLIIFDNKKGASLDWPKRLNIIEGIAQGLLYLHVHSRLCVVHRDLKASNVLLDSQMNPKISDFGMARIFSSSVAESNTTRIVGTHGYIAPEYASDGVCSVKSDVFSFGVLLLEIISGTMTTGSYRFEGKLYKLIAYAWLLWRAGQWPELVDRSLGNGTYDCTMERHVHVALLCVQESADDRPAMDEVVRMLGSGDGAVLPEPKQPAYFNVRPVGTEMSASCDMTITITLSR</sequence>
<dbReference type="SMART" id="SM00220">
    <property type="entry name" value="S_TKc"/>
    <property type="match status" value="1"/>
</dbReference>
<gene>
    <name evidence="17" type="ORF">SORBI_3002G409200</name>
</gene>
<evidence type="ECO:0000256" key="3">
    <source>
        <dbReference type="ARBA" id="ARBA00022679"/>
    </source>
</evidence>
<dbReference type="InterPro" id="IPR002902">
    <property type="entry name" value="GNK2"/>
</dbReference>
<evidence type="ECO:0008006" key="19">
    <source>
        <dbReference type="Google" id="ProtNLM"/>
    </source>
</evidence>
<dbReference type="PROSITE" id="PS50011">
    <property type="entry name" value="PROTEIN_KINASE_DOM"/>
    <property type="match status" value="1"/>
</dbReference>
<keyword evidence="18" id="KW-1185">Reference proteome</keyword>
<dbReference type="InterPro" id="IPR011009">
    <property type="entry name" value="Kinase-like_dom_sf"/>
</dbReference>
<feature type="transmembrane region" description="Helical" evidence="14">
    <location>
        <begin position="248"/>
        <end position="268"/>
    </location>
</feature>
<dbReference type="Pfam" id="PF07714">
    <property type="entry name" value="PK_Tyr_Ser-Thr"/>
    <property type="match status" value="1"/>
</dbReference>
<dbReference type="GO" id="GO:0005886">
    <property type="term" value="C:plasma membrane"/>
    <property type="evidence" value="ECO:0000318"/>
    <property type="project" value="GO_Central"/>
</dbReference>
<name>A0A1W0W7Y5_SORBI</name>
<dbReference type="PROSITE" id="PS51473">
    <property type="entry name" value="GNK2"/>
    <property type="match status" value="2"/>
</dbReference>
<evidence type="ECO:0000256" key="9">
    <source>
        <dbReference type="ARBA" id="ARBA00022840"/>
    </source>
</evidence>
<dbReference type="AlphaFoldDB" id="A0A1W0W7Y5"/>
<dbReference type="CDD" id="cd23509">
    <property type="entry name" value="Gnk2-like"/>
    <property type="match status" value="2"/>
</dbReference>
<dbReference type="Gramene" id="OQU90435">
    <property type="protein sequence ID" value="OQU90435"/>
    <property type="gene ID" value="SORBI_3002G409200"/>
</dbReference>
<evidence type="ECO:0000256" key="4">
    <source>
        <dbReference type="ARBA" id="ARBA00022692"/>
    </source>
</evidence>
<evidence type="ECO:0000256" key="8">
    <source>
        <dbReference type="ARBA" id="ARBA00022777"/>
    </source>
</evidence>
<dbReference type="GO" id="GO:0005524">
    <property type="term" value="F:ATP binding"/>
    <property type="evidence" value="ECO:0007669"/>
    <property type="project" value="UniProtKB-KW"/>
</dbReference>
<feature type="domain" description="Gnk2-homologous" evidence="16">
    <location>
        <begin position="1"/>
        <end position="109"/>
    </location>
</feature>
<proteinExistence type="predicted"/>
<reference evidence="17 18" key="1">
    <citation type="journal article" date="2009" name="Nature">
        <title>The Sorghum bicolor genome and the diversification of grasses.</title>
        <authorList>
            <person name="Paterson A.H."/>
            <person name="Bowers J.E."/>
            <person name="Bruggmann R."/>
            <person name="Dubchak I."/>
            <person name="Grimwood J."/>
            <person name="Gundlach H."/>
            <person name="Haberer G."/>
            <person name="Hellsten U."/>
            <person name="Mitros T."/>
            <person name="Poliakov A."/>
            <person name="Schmutz J."/>
            <person name="Spannagl M."/>
            <person name="Tang H."/>
            <person name="Wang X."/>
            <person name="Wicker T."/>
            <person name="Bharti A.K."/>
            <person name="Chapman J."/>
            <person name="Feltus F.A."/>
            <person name="Gowik U."/>
            <person name="Grigoriev I.V."/>
            <person name="Lyons E."/>
            <person name="Maher C.A."/>
            <person name="Martis M."/>
            <person name="Narechania A."/>
            <person name="Otillar R.P."/>
            <person name="Penning B.W."/>
            <person name="Salamov A.A."/>
            <person name="Wang Y."/>
            <person name="Zhang L."/>
            <person name="Carpita N.C."/>
            <person name="Freeling M."/>
            <person name="Gingle A.R."/>
            <person name="Hash C.T."/>
            <person name="Keller B."/>
            <person name="Klein P."/>
            <person name="Kresovich S."/>
            <person name="McCann M.C."/>
            <person name="Ming R."/>
            <person name="Peterson D.G."/>
            <person name="Mehboob-ur-Rahman"/>
            <person name="Ware D."/>
            <person name="Westhoff P."/>
            <person name="Mayer K.F."/>
            <person name="Messing J."/>
            <person name="Rokhsar D.S."/>
        </authorList>
    </citation>
    <scope>NUCLEOTIDE SEQUENCE [LARGE SCALE GENOMIC DNA]</scope>
    <source>
        <strain evidence="18">cv. BTx623</strain>
    </source>
</reference>
<keyword evidence="10 14" id="KW-1133">Transmembrane helix</keyword>
<evidence type="ECO:0000313" key="18">
    <source>
        <dbReference type="Proteomes" id="UP000000768"/>
    </source>
</evidence>
<evidence type="ECO:0000256" key="10">
    <source>
        <dbReference type="ARBA" id="ARBA00022989"/>
    </source>
</evidence>
<evidence type="ECO:0000259" key="16">
    <source>
        <dbReference type="PROSITE" id="PS51473"/>
    </source>
</evidence>
<evidence type="ECO:0000256" key="6">
    <source>
        <dbReference type="ARBA" id="ARBA00022737"/>
    </source>
</evidence>
<dbReference type="EMBL" id="CM000761">
    <property type="protein sequence ID" value="OQU90435.1"/>
    <property type="molecule type" value="Genomic_DNA"/>
</dbReference>
<dbReference type="InterPro" id="IPR038408">
    <property type="entry name" value="GNK2_sf"/>
</dbReference>
<evidence type="ECO:0000256" key="13">
    <source>
        <dbReference type="ARBA" id="ARBA00023180"/>
    </source>
</evidence>
<dbReference type="GO" id="GO:0006950">
    <property type="term" value="P:response to stress"/>
    <property type="evidence" value="ECO:0007669"/>
    <property type="project" value="UniProtKB-ARBA"/>
</dbReference>
<dbReference type="Pfam" id="PF01657">
    <property type="entry name" value="Stress-antifung"/>
    <property type="match status" value="2"/>
</dbReference>
<feature type="domain" description="Protein kinase" evidence="15">
    <location>
        <begin position="323"/>
        <end position="612"/>
    </location>
</feature>
<dbReference type="Gene3D" id="3.30.200.20">
    <property type="entry name" value="Phosphorylase Kinase, domain 1"/>
    <property type="match status" value="1"/>
</dbReference>
<dbReference type="STRING" id="4558.A0A1W0W7Y5"/>
<dbReference type="eggNOG" id="ENOG502QWDY">
    <property type="taxonomic scope" value="Eukaryota"/>
</dbReference>
<dbReference type="SUPFAM" id="SSF56112">
    <property type="entry name" value="Protein kinase-like (PK-like)"/>
    <property type="match status" value="1"/>
</dbReference>